<feature type="domain" description="HTH lacI-type" evidence="4">
    <location>
        <begin position="1"/>
        <end position="53"/>
    </location>
</feature>
<dbReference type="AlphaFoldDB" id="A0A3A1WJ47"/>
<evidence type="ECO:0000256" key="3">
    <source>
        <dbReference type="ARBA" id="ARBA00023163"/>
    </source>
</evidence>
<dbReference type="InterPro" id="IPR000843">
    <property type="entry name" value="HTH_LacI"/>
</dbReference>
<organism evidence="5 6">
    <name type="scientific">Aureimonas flava</name>
    <dbReference type="NCBI Taxonomy" id="2320271"/>
    <lineage>
        <taxon>Bacteria</taxon>
        <taxon>Pseudomonadati</taxon>
        <taxon>Pseudomonadota</taxon>
        <taxon>Alphaproteobacteria</taxon>
        <taxon>Hyphomicrobiales</taxon>
        <taxon>Aurantimonadaceae</taxon>
        <taxon>Aureimonas</taxon>
    </lineage>
</organism>
<reference evidence="6" key="1">
    <citation type="submission" date="2018-09" db="EMBL/GenBank/DDBJ databases">
        <authorList>
            <person name="Tuo L."/>
        </authorList>
    </citation>
    <scope>NUCLEOTIDE SEQUENCE [LARGE SCALE GENOMIC DNA]</scope>
    <source>
        <strain evidence="6">M2BS4Y-1</strain>
    </source>
</reference>
<keyword evidence="2 5" id="KW-0238">DNA-binding</keyword>
<keyword evidence="6" id="KW-1185">Reference proteome</keyword>
<keyword evidence="3" id="KW-0804">Transcription</keyword>
<evidence type="ECO:0000256" key="2">
    <source>
        <dbReference type="ARBA" id="ARBA00023125"/>
    </source>
</evidence>
<dbReference type="RefSeq" id="WP_119540886.1">
    <property type="nucleotide sequence ID" value="NZ_QYRN01000007.1"/>
</dbReference>
<keyword evidence="1" id="KW-0805">Transcription regulation</keyword>
<dbReference type="Gene3D" id="1.10.260.40">
    <property type="entry name" value="lambda repressor-like DNA-binding domains"/>
    <property type="match status" value="1"/>
</dbReference>
<dbReference type="PANTHER" id="PTHR30146:SF33">
    <property type="entry name" value="TRANSCRIPTIONAL REGULATOR"/>
    <property type="match status" value="1"/>
</dbReference>
<dbReference type="EMBL" id="QYRN01000007">
    <property type="protein sequence ID" value="RIX99755.1"/>
    <property type="molecule type" value="Genomic_DNA"/>
</dbReference>
<dbReference type="InterPro" id="IPR010982">
    <property type="entry name" value="Lambda_DNA-bd_dom_sf"/>
</dbReference>
<evidence type="ECO:0000313" key="5">
    <source>
        <dbReference type="EMBL" id="RIX99755.1"/>
    </source>
</evidence>
<evidence type="ECO:0000313" key="6">
    <source>
        <dbReference type="Proteomes" id="UP000265750"/>
    </source>
</evidence>
<dbReference type="PROSITE" id="PS50932">
    <property type="entry name" value="HTH_LACI_2"/>
    <property type="match status" value="1"/>
</dbReference>
<dbReference type="Pfam" id="PF13377">
    <property type="entry name" value="Peripla_BP_3"/>
    <property type="match status" value="1"/>
</dbReference>
<dbReference type="SUPFAM" id="SSF47413">
    <property type="entry name" value="lambda repressor-like DNA-binding domains"/>
    <property type="match status" value="1"/>
</dbReference>
<dbReference type="GO" id="GO:0000976">
    <property type="term" value="F:transcription cis-regulatory region binding"/>
    <property type="evidence" value="ECO:0007669"/>
    <property type="project" value="TreeGrafter"/>
</dbReference>
<evidence type="ECO:0000259" key="4">
    <source>
        <dbReference type="PROSITE" id="PS50932"/>
    </source>
</evidence>
<dbReference type="PANTHER" id="PTHR30146">
    <property type="entry name" value="LACI-RELATED TRANSCRIPTIONAL REPRESSOR"/>
    <property type="match status" value="1"/>
</dbReference>
<dbReference type="Proteomes" id="UP000265750">
    <property type="component" value="Unassembled WGS sequence"/>
</dbReference>
<dbReference type="SUPFAM" id="SSF53822">
    <property type="entry name" value="Periplasmic binding protein-like I"/>
    <property type="match status" value="1"/>
</dbReference>
<evidence type="ECO:0000256" key="1">
    <source>
        <dbReference type="ARBA" id="ARBA00023015"/>
    </source>
</evidence>
<dbReference type="InterPro" id="IPR046335">
    <property type="entry name" value="LacI/GalR-like_sensor"/>
</dbReference>
<sequence>MRDVSKLAGVSTMTVSRVLADPSIVAPDTRERVMRAVDQLGYVPDLVAGSLSSRRTNFVGLILPTLTNSNFADTAQGLAEALGQSYQLLIGYTLYRAGEEERLVRSLLARRPQGIVVAGTLHTASTRRMLLAAGIPVVEIWDAPGAPLDRAVGFSNFEAGRAAARHLLSLGHRRIVAIGSEADGDRRDARGEARLQGFAAVLREEGVETGLILRHGPAPVSYAHGAAAMKLLLRDMPDVEGVFAVSDGSAFGALMECRRQGIDVPGRISLMGFGDFEVGRECEPAISTIRVDAKGIGMKTGQLLRDLIDGRDAGAPQSIDLGIEVVPRGTTALPCRASVSNQAMQGSEP</sequence>
<dbReference type="SMART" id="SM00354">
    <property type="entry name" value="HTH_LACI"/>
    <property type="match status" value="1"/>
</dbReference>
<proteinExistence type="predicted"/>
<dbReference type="CDD" id="cd01392">
    <property type="entry name" value="HTH_LacI"/>
    <property type="match status" value="1"/>
</dbReference>
<accession>A0A3A1WJ47</accession>
<protein>
    <submittedName>
        <fullName evidence="5">LacI family DNA-binding transcriptional regulator</fullName>
    </submittedName>
</protein>
<dbReference type="CDD" id="cd01575">
    <property type="entry name" value="PBP1_GntR"/>
    <property type="match status" value="1"/>
</dbReference>
<dbReference type="OrthoDB" id="7325800at2"/>
<comment type="caution">
    <text evidence="5">The sequence shown here is derived from an EMBL/GenBank/DDBJ whole genome shotgun (WGS) entry which is preliminary data.</text>
</comment>
<gene>
    <name evidence="5" type="ORF">D3218_14850</name>
</gene>
<dbReference type="GO" id="GO:0003700">
    <property type="term" value="F:DNA-binding transcription factor activity"/>
    <property type="evidence" value="ECO:0007669"/>
    <property type="project" value="TreeGrafter"/>
</dbReference>
<dbReference type="Pfam" id="PF00356">
    <property type="entry name" value="LacI"/>
    <property type="match status" value="1"/>
</dbReference>
<dbReference type="InterPro" id="IPR028082">
    <property type="entry name" value="Peripla_BP_I"/>
</dbReference>
<dbReference type="Gene3D" id="3.40.50.2300">
    <property type="match status" value="2"/>
</dbReference>
<name>A0A3A1WJ47_9HYPH</name>